<dbReference type="Proteomes" id="UP000742098">
    <property type="component" value="Unassembled WGS sequence"/>
</dbReference>
<organism evidence="1 2">
    <name type="scientific">Butyricimonas virosa</name>
    <dbReference type="NCBI Taxonomy" id="544645"/>
    <lineage>
        <taxon>Bacteria</taxon>
        <taxon>Pseudomonadati</taxon>
        <taxon>Bacteroidota</taxon>
        <taxon>Bacteroidia</taxon>
        <taxon>Bacteroidales</taxon>
        <taxon>Odoribacteraceae</taxon>
        <taxon>Butyricimonas</taxon>
    </lineage>
</organism>
<proteinExistence type="predicted"/>
<evidence type="ECO:0000313" key="2">
    <source>
        <dbReference type="Proteomes" id="UP000742098"/>
    </source>
</evidence>
<name>A0A921H4C3_9BACT</name>
<evidence type="ECO:0008006" key="3">
    <source>
        <dbReference type="Google" id="ProtNLM"/>
    </source>
</evidence>
<comment type="caution">
    <text evidence="1">The sequence shown here is derived from an EMBL/GenBank/DDBJ whole genome shotgun (WGS) entry which is preliminary data.</text>
</comment>
<evidence type="ECO:0000313" key="1">
    <source>
        <dbReference type="EMBL" id="HJF70299.1"/>
    </source>
</evidence>
<reference evidence="1" key="1">
    <citation type="journal article" date="2021" name="PeerJ">
        <title>Extensive microbial diversity within the chicken gut microbiome revealed by metagenomics and culture.</title>
        <authorList>
            <person name="Gilroy R."/>
            <person name="Ravi A."/>
            <person name="Getino M."/>
            <person name="Pursley I."/>
            <person name="Horton D.L."/>
            <person name="Alikhan N.F."/>
            <person name="Baker D."/>
            <person name="Gharbi K."/>
            <person name="Hall N."/>
            <person name="Watson M."/>
            <person name="Adriaenssens E.M."/>
            <person name="Foster-Nyarko E."/>
            <person name="Jarju S."/>
            <person name="Secka A."/>
            <person name="Antonio M."/>
            <person name="Oren A."/>
            <person name="Chaudhuri R.R."/>
            <person name="La Ragione R."/>
            <person name="Hildebrand F."/>
            <person name="Pallen M.J."/>
        </authorList>
    </citation>
    <scope>NUCLEOTIDE SEQUENCE</scope>
    <source>
        <strain evidence="1">6966</strain>
    </source>
</reference>
<accession>A0A921H4C3</accession>
<dbReference type="AlphaFoldDB" id="A0A921H4C3"/>
<gene>
    <name evidence="1" type="ORF">K8V05_06060</name>
</gene>
<dbReference type="PROSITE" id="PS51257">
    <property type="entry name" value="PROKAR_LIPOPROTEIN"/>
    <property type="match status" value="1"/>
</dbReference>
<reference evidence="1" key="2">
    <citation type="submission" date="2021-09" db="EMBL/GenBank/DDBJ databases">
        <authorList>
            <person name="Gilroy R."/>
        </authorList>
    </citation>
    <scope>NUCLEOTIDE SEQUENCE</scope>
    <source>
        <strain evidence="1">6966</strain>
    </source>
</reference>
<dbReference type="EMBL" id="DYVS01000104">
    <property type="protein sequence ID" value="HJF70299.1"/>
    <property type="molecule type" value="Genomic_DNA"/>
</dbReference>
<sequence>MKYLIYILFGILAIAACDNTAIGYLEVDEAGYDPDSMIIYKTPDPVKEADRIARKYPWVSANIQGVLGTYPIHYAIAGVHTSDGDIEAFKKEVQLRGDSCFEIPFENSLKKGTYYVDVNIYNKGYSLVRDSLFVLIIR</sequence>
<protein>
    <recommendedName>
        <fullName evidence="3">Lipoprotein</fullName>
    </recommendedName>
</protein>